<evidence type="ECO:0000313" key="3">
    <source>
        <dbReference type="EMBL" id="RTE06448.1"/>
    </source>
</evidence>
<dbReference type="Pfam" id="PF13556">
    <property type="entry name" value="HTH_30"/>
    <property type="match status" value="1"/>
</dbReference>
<evidence type="ECO:0000259" key="1">
    <source>
        <dbReference type="Pfam" id="PF07905"/>
    </source>
</evidence>
<dbReference type="InterPro" id="IPR042070">
    <property type="entry name" value="PucR_C-HTH_sf"/>
</dbReference>
<dbReference type="PANTHER" id="PTHR33744">
    <property type="entry name" value="CARBOHYDRATE DIACID REGULATOR"/>
    <property type="match status" value="1"/>
</dbReference>
<dbReference type="OrthoDB" id="142218at2"/>
<dbReference type="Pfam" id="PF07905">
    <property type="entry name" value="PucR"/>
    <property type="match status" value="1"/>
</dbReference>
<name>A0A430J8E5_9BACL</name>
<evidence type="ECO:0000259" key="2">
    <source>
        <dbReference type="Pfam" id="PF13556"/>
    </source>
</evidence>
<keyword evidence="4" id="KW-1185">Reference proteome</keyword>
<sequence length="579" mass="66488">MNEPPAASYGNAGSSSLRRARQRLFTRFNTDSTNEGSSIHMHLTVEEALTIYPLSHAKLVAGHQGVNRMLRSVNVMDAPDAGDWIKTGEMLLTTAYAMKDQLDIALSLLRMLDERGGAGLGIKVGRYWSAIPQELFDEANRLHIPILELPFEFTFSDQMDALFSADHTKTTKKLQLVLEKQKQLMQYALRQKETGSLFPMISGILGYPLAVFGQSGHLLYNNTALTDETLLDGWPWPAAPRWEGFGDSRCFRLPLMQGQSCAGCMKIYLNAPHMLKEEEALFHQAAEIVTHHLTPHVEQRKNTSRQHQLNSAFAGFFNREFSFHDLMRSCDHHEVTALSGTYQCVFTTVSLQHPNRSRLLNETRQLLMYHSLMQAYESEHLYLEDGLLSIFKLPEEQPFHKKDFTSTLSACLSGSASLSRNPNLSGVQCWVSRTKSKPELLHNAYRECLETKQAAERLQIKHTLLHYESIELFSLFQHLSEEAMINYATQILEPIYSKNKLIDPELVLTLEMYFEYDGSINETSRYLFVHRNTVSYRLEKLADILQMDFKKMNDLLRLKLAFLFRSYLKHRDSHEMYRT</sequence>
<dbReference type="InterPro" id="IPR051448">
    <property type="entry name" value="CdaR-like_regulators"/>
</dbReference>
<evidence type="ECO:0000313" key="4">
    <source>
        <dbReference type="Proteomes" id="UP000276128"/>
    </source>
</evidence>
<dbReference type="AlphaFoldDB" id="A0A430J8E5"/>
<dbReference type="PANTHER" id="PTHR33744:SF15">
    <property type="entry name" value="CARBOHYDRATE DIACID REGULATOR"/>
    <property type="match status" value="1"/>
</dbReference>
<gene>
    <name evidence="3" type="ORF">EJQ19_22965</name>
</gene>
<dbReference type="InterPro" id="IPR012914">
    <property type="entry name" value="PucR_dom"/>
</dbReference>
<protein>
    <submittedName>
        <fullName evidence="3">PucR family transcriptional regulator</fullName>
    </submittedName>
</protein>
<accession>A0A430J8E5</accession>
<dbReference type="InterPro" id="IPR025736">
    <property type="entry name" value="PucR_C-HTH_dom"/>
</dbReference>
<dbReference type="Gene3D" id="1.10.10.2840">
    <property type="entry name" value="PucR C-terminal helix-turn-helix domain"/>
    <property type="match status" value="1"/>
</dbReference>
<proteinExistence type="predicted"/>
<dbReference type="Proteomes" id="UP000276128">
    <property type="component" value="Unassembled WGS sequence"/>
</dbReference>
<reference evidence="3 4" key="1">
    <citation type="submission" date="2018-12" db="EMBL/GenBank/DDBJ databases">
        <title>Bacillus ochoae sp. nov., Paenibacillus whitsoniae sp. nov., Paenibacillus spiritus sp. nov. Isolated from the Mars Exploration Rover during spacecraft assembly.</title>
        <authorList>
            <person name="Seuylemezian A."/>
            <person name="Vaishampayan P."/>
        </authorList>
    </citation>
    <scope>NUCLEOTIDE SEQUENCE [LARGE SCALE GENOMIC DNA]</scope>
    <source>
        <strain evidence="3 4">MER 54</strain>
    </source>
</reference>
<feature type="domain" description="PucR C-terminal helix-turn-helix" evidence="2">
    <location>
        <begin position="506"/>
        <end position="563"/>
    </location>
</feature>
<dbReference type="EMBL" id="RXHU01000074">
    <property type="protein sequence ID" value="RTE06448.1"/>
    <property type="molecule type" value="Genomic_DNA"/>
</dbReference>
<feature type="domain" description="Purine catabolism PurC-like" evidence="1">
    <location>
        <begin position="53"/>
        <end position="163"/>
    </location>
</feature>
<comment type="caution">
    <text evidence="3">The sequence shown here is derived from an EMBL/GenBank/DDBJ whole genome shotgun (WGS) entry which is preliminary data.</text>
</comment>
<organism evidence="3 4">
    <name type="scientific">Paenibacillus whitsoniae</name>
    <dbReference type="NCBI Taxonomy" id="2496558"/>
    <lineage>
        <taxon>Bacteria</taxon>
        <taxon>Bacillati</taxon>
        <taxon>Bacillota</taxon>
        <taxon>Bacilli</taxon>
        <taxon>Bacillales</taxon>
        <taxon>Paenibacillaceae</taxon>
        <taxon>Paenibacillus</taxon>
    </lineage>
</organism>